<accession>A0A2I0JJD6</accession>
<protein>
    <submittedName>
        <fullName evidence="2">Uncharacterized protein</fullName>
    </submittedName>
</protein>
<gene>
    <name evidence="2" type="ORF">CRG98_023226</name>
</gene>
<dbReference type="AlphaFoldDB" id="A0A2I0JJD6"/>
<evidence type="ECO:0000256" key="1">
    <source>
        <dbReference type="SAM" id="MobiDB-lite"/>
    </source>
</evidence>
<dbReference type="Proteomes" id="UP000233551">
    <property type="component" value="Unassembled WGS sequence"/>
</dbReference>
<feature type="region of interest" description="Disordered" evidence="1">
    <location>
        <begin position="30"/>
        <end position="66"/>
    </location>
</feature>
<keyword evidence="3" id="KW-1185">Reference proteome</keyword>
<evidence type="ECO:0000313" key="2">
    <source>
        <dbReference type="EMBL" id="PKI56384.1"/>
    </source>
</evidence>
<organism evidence="2 3">
    <name type="scientific">Punica granatum</name>
    <name type="common">Pomegranate</name>
    <dbReference type="NCBI Taxonomy" id="22663"/>
    <lineage>
        <taxon>Eukaryota</taxon>
        <taxon>Viridiplantae</taxon>
        <taxon>Streptophyta</taxon>
        <taxon>Embryophyta</taxon>
        <taxon>Tracheophyta</taxon>
        <taxon>Spermatophyta</taxon>
        <taxon>Magnoliopsida</taxon>
        <taxon>eudicotyledons</taxon>
        <taxon>Gunneridae</taxon>
        <taxon>Pentapetalae</taxon>
        <taxon>rosids</taxon>
        <taxon>malvids</taxon>
        <taxon>Myrtales</taxon>
        <taxon>Lythraceae</taxon>
        <taxon>Punica</taxon>
    </lineage>
</organism>
<feature type="compositionally biased region" description="Polar residues" evidence="1">
    <location>
        <begin position="51"/>
        <end position="62"/>
    </location>
</feature>
<proteinExistence type="predicted"/>
<comment type="caution">
    <text evidence="2">The sequence shown here is derived from an EMBL/GenBank/DDBJ whole genome shotgun (WGS) entry which is preliminary data.</text>
</comment>
<evidence type="ECO:0000313" key="3">
    <source>
        <dbReference type="Proteomes" id="UP000233551"/>
    </source>
</evidence>
<name>A0A2I0JJD6_PUNGR</name>
<sequence length="100" mass="11222">MTPLPPISRSRSATTSWPLFQLPLHRASPSGLFLQSPNPNQPRPPHCCFQPSLQHTSSSTNLDPPPPLLHYRSPPLLLFIPSDLSLIHYDQVDPNSSCWF</sequence>
<reference evidence="2 3" key="1">
    <citation type="submission" date="2017-11" db="EMBL/GenBank/DDBJ databases">
        <title>De-novo sequencing of pomegranate (Punica granatum L.) genome.</title>
        <authorList>
            <person name="Akparov Z."/>
            <person name="Amiraslanov A."/>
            <person name="Hajiyeva S."/>
            <person name="Abbasov M."/>
            <person name="Kaur K."/>
            <person name="Hamwieh A."/>
            <person name="Solovyev V."/>
            <person name="Salamov A."/>
            <person name="Braich B."/>
            <person name="Kosarev P."/>
            <person name="Mahmoud A."/>
            <person name="Hajiyev E."/>
            <person name="Babayeva S."/>
            <person name="Izzatullayeva V."/>
            <person name="Mammadov A."/>
            <person name="Mammadov A."/>
            <person name="Sharifova S."/>
            <person name="Ojaghi J."/>
            <person name="Eynullazada K."/>
            <person name="Bayramov B."/>
            <person name="Abdulazimova A."/>
            <person name="Shahmuradov I."/>
        </authorList>
    </citation>
    <scope>NUCLEOTIDE SEQUENCE [LARGE SCALE GENOMIC DNA]</scope>
    <source>
        <strain evidence="3">cv. AG2017</strain>
        <tissue evidence="2">Leaf</tissue>
    </source>
</reference>
<dbReference type="EMBL" id="PGOL01001604">
    <property type="protein sequence ID" value="PKI56384.1"/>
    <property type="molecule type" value="Genomic_DNA"/>
</dbReference>